<keyword evidence="4" id="KW-1185">Reference proteome</keyword>
<comment type="caution">
    <text evidence="3">The sequence shown here is derived from an EMBL/GenBank/DDBJ whole genome shotgun (WGS) entry which is preliminary data.</text>
</comment>
<evidence type="ECO:0000313" key="4">
    <source>
        <dbReference type="Proteomes" id="UP001165080"/>
    </source>
</evidence>
<feature type="region of interest" description="Disordered" evidence="2">
    <location>
        <begin position="780"/>
        <end position="848"/>
    </location>
</feature>
<dbReference type="GO" id="GO:0031146">
    <property type="term" value="P:SCF-dependent proteasomal ubiquitin-dependent protein catabolic process"/>
    <property type="evidence" value="ECO:0007669"/>
    <property type="project" value="TreeGrafter"/>
</dbReference>
<dbReference type="PANTHER" id="PTHR12874:SF9">
    <property type="entry name" value="F-BOX ONLY PROTEIN 48"/>
    <property type="match status" value="1"/>
</dbReference>
<dbReference type="EMBL" id="BRXU01000011">
    <property type="protein sequence ID" value="GLC55034.1"/>
    <property type="molecule type" value="Genomic_DNA"/>
</dbReference>
<dbReference type="SUPFAM" id="SSF81383">
    <property type="entry name" value="F-box domain"/>
    <property type="match status" value="1"/>
</dbReference>
<feature type="compositionally biased region" description="Low complexity" evidence="2">
    <location>
        <begin position="793"/>
        <end position="823"/>
    </location>
</feature>
<organism evidence="3 4">
    <name type="scientific">Pleodorina starrii</name>
    <dbReference type="NCBI Taxonomy" id="330485"/>
    <lineage>
        <taxon>Eukaryota</taxon>
        <taxon>Viridiplantae</taxon>
        <taxon>Chlorophyta</taxon>
        <taxon>core chlorophytes</taxon>
        <taxon>Chlorophyceae</taxon>
        <taxon>CS clade</taxon>
        <taxon>Chlamydomonadales</taxon>
        <taxon>Volvocaceae</taxon>
        <taxon>Pleodorina</taxon>
    </lineage>
</organism>
<dbReference type="GO" id="GO:0005737">
    <property type="term" value="C:cytoplasm"/>
    <property type="evidence" value="ECO:0007669"/>
    <property type="project" value="TreeGrafter"/>
</dbReference>
<evidence type="ECO:0000256" key="2">
    <source>
        <dbReference type="SAM" id="MobiDB-lite"/>
    </source>
</evidence>
<proteinExistence type="predicted"/>
<evidence type="ECO:0008006" key="5">
    <source>
        <dbReference type="Google" id="ProtNLM"/>
    </source>
</evidence>
<keyword evidence="1" id="KW-0175">Coiled coil</keyword>
<sequence>MDSDTDVHLPSLLDLDAFSLVHVSQFLTCPRDLGRLQCTCKALHRLLQASNVWTKALKLNYGGVQLQHTAPAAAAASSSSERSVVPNKDLCRLLNRSVTEDLYPVRFVAVYTDGGVDTGTLHYWADHAFIPNSWAPFCAKYCDNVNLLAILKTGPDATAELTHRQMMIGCLKWVLPLLQQNPFPSNPETFPVTPAQLIEAAEMLSVWKTQRLESFFCQMAARAAVRDPLGLSMLRGLPAATEARNAAREGRPMDASRAMEERREAARVLGQGIQMRTWYDRAYCLQFFQQLKQQDAAGAGSAAVGGRARGLGPHQVAQVARGGRPTDDAAYDSPYVLDEMAVRSELMSSEVASSMAILHGLAVSREGRLSCPVQSGALLAGLLPPEGLQAALAATSAAAPSTVCVGPYASGAAAPQPEAGAVPMSAYEAAMRAVLEQPNVRALNDKQDAASVFSACADGQLPPWVRHVVMEHAEYIELLPPHLAAELTDADLEKIAGAGGSAQAAGGAGGAAAGGSGGAAGTSRPAAAAGAAVAGVPQLHPVIWFRFTDHAEYSRRRLSSRARALLRHVSAHCRDAADLLDTAMDRLLELLRGEVAEWTRAVAATAGGDRCPPRPESLSAVLHHAISLPDRLISLATALAVLAPELRETAGFVVSETIAEGLMAQSMAVKGDLAHVAQRLAALEQVSQAAQEQRAAVAARMGAVEAAAGAGGLPTGGSGWLDGAVRGVWRALEAEALRDESRRVRVELAAALRAQQAAAAAATEAQARRKIVTERRNEELLRRLPVQPPPETAPAAAAAAATAAVPSAPHGGASASSAAGVEAEPPPPLPAAAATLEPPPPAGWAADRLFDPDLQHDVDSGRAALPEADEDGHRVLHLAARLLFPVAANAVVFKAIRPENLMAMVGWDESEAPNVDVQYVALQGRVVRLPPGLQAVPGA</sequence>
<gene>
    <name evidence="3" type="primary">PLEST006748</name>
    <name evidence="3" type="ORF">PLESTB_000933300</name>
</gene>
<dbReference type="CDD" id="cd09917">
    <property type="entry name" value="F-box_SF"/>
    <property type="match status" value="1"/>
</dbReference>
<dbReference type="OrthoDB" id="549141at2759"/>
<dbReference type="AlphaFoldDB" id="A0A9W6F3N5"/>
<reference evidence="3 4" key="1">
    <citation type="journal article" date="2023" name="Commun. Biol.">
        <title>Reorganization of the ancestral sex-determining regions during the evolution of trioecy in Pleodorina starrii.</title>
        <authorList>
            <person name="Takahashi K."/>
            <person name="Suzuki S."/>
            <person name="Kawai-Toyooka H."/>
            <person name="Yamamoto K."/>
            <person name="Hamaji T."/>
            <person name="Ootsuki R."/>
            <person name="Yamaguchi H."/>
            <person name="Kawachi M."/>
            <person name="Higashiyama T."/>
            <person name="Nozaki H."/>
        </authorList>
    </citation>
    <scope>NUCLEOTIDE SEQUENCE [LARGE SCALE GENOMIC DNA]</scope>
    <source>
        <strain evidence="3 4">NIES-4479</strain>
    </source>
</reference>
<dbReference type="GO" id="GO:0019005">
    <property type="term" value="C:SCF ubiquitin ligase complex"/>
    <property type="evidence" value="ECO:0007669"/>
    <property type="project" value="TreeGrafter"/>
</dbReference>
<dbReference type="PANTHER" id="PTHR12874">
    <property type="entry name" value="F-BOX ONLY PROTEIN 48-RELATED"/>
    <property type="match status" value="1"/>
</dbReference>
<evidence type="ECO:0000256" key="1">
    <source>
        <dbReference type="SAM" id="Coils"/>
    </source>
</evidence>
<accession>A0A9W6F3N5</accession>
<name>A0A9W6F3N5_9CHLO</name>
<protein>
    <recommendedName>
        <fullName evidence="5">F-box domain-containing protein</fullName>
    </recommendedName>
</protein>
<evidence type="ECO:0000313" key="3">
    <source>
        <dbReference type="EMBL" id="GLC55034.1"/>
    </source>
</evidence>
<dbReference type="Proteomes" id="UP001165080">
    <property type="component" value="Unassembled WGS sequence"/>
</dbReference>
<feature type="coiled-coil region" evidence="1">
    <location>
        <begin position="673"/>
        <end position="700"/>
    </location>
</feature>
<dbReference type="InterPro" id="IPR036047">
    <property type="entry name" value="F-box-like_dom_sf"/>
</dbReference>